<dbReference type="InterPro" id="IPR032675">
    <property type="entry name" value="LRR_dom_sf"/>
</dbReference>
<dbReference type="Proteomes" id="UP000244336">
    <property type="component" value="Chromosome 1"/>
</dbReference>
<proteinExistence type="predicted"/>
<dbReference type="OrthoDB" id="674115at2759"/>
<dbReference type="Gramene" id="PUZ75109">
    <property type="protein sequence ID" value="PUZ75109"/>
    <property type="gene ID" value="GQ55_1G122700"/>
</dbReference>
<dbReference type="Gene3D" id="3.80.10.10">
    <property type="entry name" value="Ribonuclease Inhibitor"/>
    <property type="match status" value="1"/>
</dbReference>
<evidence type="ECO:0008006" key="3">
    <source>
        <dbReference type="Google" id="ProtNLM"/>
    </source>
</evidence>
<reference evidence="1 2" key="1">
    <citation type="submission" date="2018-04" db="EMBL/GenBank/DDBJ databases">
        <title>WGS assembly of Panicum hallii var. hallii HAL2.</title>
        <authorList>
            <person name="Lovell J."/>
            <person name="Jenkins J."/>
            <person name="Lowry D."/>
            <person name="Mamidi S."/>
            <person name="Sreedasyam A."/>
            <person name="Weng X."/>
            <person name="Barry K."/>
            <person name="Bonette J."/>
            <person name="Campitelli B."/>
            <person name="Daum C."/>
            <person name="Gordon S."/>
            <person name="Gould B."/>
            <person name="Lipzen A."/>
            <person name="MacQueen A."/>
            <person name="Palacio-Mejia J."/>
            <person name="Plott C."/>
            <person name="Shakirov E."/>
            <person name="Shu S."/>
            <person name="Yoshinaga Y."/>
            <person name="Zane M."/>
            <person name="Rokhsar D."/>
            <person name="Grimwood J."/>
            <person name="Schmutz J."/>
            <person name="Juenger T."/>
        </authorList>
    </citation>
    <scope>NUCLEOTIDE SEQUENCE [LARGE SCALE GENOMIC DNA]</scope>
    <source>
        <strain evidence="2">cv. HAL2</strain>
    </source>
</reference>
<sequence length="266" mass="30931">MPYINIDEREFGVGACRQIKNCQQYVDRWIRLGIKYCPSVLEIQIPYYADDLPFKLPHLSSGLSRLKRLRLSNLKLDSHFSELIGSGCPALEDLELTCCLNYSRDIKSSTALPIKMHQRSLLRGLFNVTCLELTHYKTMAMLDRNSDKFPMFPNLRALSLKRCFLDDECDCDMGLKLEDLGSFLQNAPCLEKLTLWCCMFCLDSGLEWGIKRRSICLKSQDRKTFRRPMLKLIEVMYEHDHEHLLVELMWGIARRLPDASVKLTKI</sequence>
<dbReference type="PANTHER" id="PTHR34223">
    <property type="entry name" value="OS11G0201299 PROTEIN"/>
    <property type="match status" value="1"/>
</dbReference>
<evidence type="ECO:0000313" key="2">
    <source>
        <dbReference type="Proteomes" id="UP000244336"/>
    </source>
</evidence>
<dbReference type="InterPro" id="IPR053197">
    <property type="entry name" value="F-box_SCFL_complex_component"/>
</dbReference>
<dbReference type="AlphaFoldDB" id="A0A2T7F4W4"/>
<name>A0A2T7F4W4_9POAL</name>
<accession>A0A2T7F4W4</accession>
<dbReference type="PANTHER" id="PTHR34223:SF70">
    <property type="entry name" value="F-BOX DOMAIN-CONTAINING PROTEIN"/>
    <property type="match status" value="1"/>
</dbReference>
<dbReference type="EMBL" id="CM009749">
    <property type="protein sequence ID" value="PUZ75109.1"/>
    <property type="molecule type" value="Genomic_DNA"/>
</dbReference>
<dbReference type="SUPFAM" id="SSF52047">
    <property type="entry name" value="RNI-like"/>
    <property type="match status" value="1"/>
</dbReference>
<keyword evidence="2" id="KW-1185">Reference proteome</keyword>
<protein>
    <recommendedName>
        <fullName evidence="3">FBD domain-containing protein</fullName>
    </recommendedName>
</protein>
<organism evidence="1 2">
    <name type="scientific">Panicum hallii var. hallii</name>
    <dbReference type="NCBI Taxonomy" id="1504633"/>
    <lineage>
        <taxon>Eukaryota</taxon>
        <taxon>Viridiplantae</taxon>
        <taxon>Streptophyta</taxon>
        <taxon>Embryophyta</taxon>
        <taxon>Tracheophyta</taxon>
        <taxon>Spermatophyta</taxon>
        <taxon>Magnoliopsida</taxon>
        <taxon>Liliopsida</taxon>
        <taxon>Poales</taxon>
        <taxon>Poaceae</taxon>
        <taxon>PACMAD clade</taxon>
        <taxon>Panicoideae</taxon>
        <taxon>Panicodae</taxon>
        <taxon>Paniceae</taxon>
        <taxon>Panicinae</taxon>
        <taxon>Panicum</taxon>
        <taxon>Panicum sect. Panicum</taxon>
    </lineage>
</organism>
<evidence type="ECO:0000313" key="1">
    <source>
        <dbReference type="EMBL" id="PUZ75109.1"/>
    </source>
</evidence>
<gene>
    <name evidence="1" type="ORF">GQ55_1G122700</name>
</gene>